<keyword evidence="12 15" id="KW-0408">Iron</keyword>
<dbReference type="GO" id="GO:0009055">
    <property type="term" value="F:electron transfer activity"/>
    <property type="evidence" value="ECO:0007669"/>
    <property type="project" value="InterPro"/>
</dbReference>
<evidence type="ECO:0000256" key="9">
    <source>
        <dbReference type="ARBA" id="ARBA00022792"/>
    </source>
</evidence>
<dbReference type="InterPro" id="IPR009056">
    <property type="entry name" value="Cyt_c-like_dom"/>
</dbReference>
<dbReference type="PRINTS" id="PR00603">
    <property type="entry name" value="CYTOCHROMEC1"/>
</dbReference>
<proteinExistence type="inferred from homology"/>
<sequence length="291" mass="32748">MTSSTFSFFKAASRWSKNHKFFLTSFGVLAGGGSSIIYALEQSIHASNDAAHVAKQKWNHNGWFDTLDHASVRRGWEVYKNVCAACHSVEYLAYRELVGVCLTENEAKAEAAEQMIEDGPDETGAMFKRPGKLSDLIPKPYPNEEAARYANNGAYPPDLTYITQARIDGENYIFSLLTGYMDPPAGVVLAENQHFNPYFPGGAIGMAQALYDEIIEYEDGTPATQSQCAKDVVTFLKWCAEPEHDTRKLFAMKAFTILGVLNLVVWYLHRHYWSVMKTRKIFQSPKSLFKK</sequence>
<protein>
    <submittedName>
        <fullName evidence="18 20">Cytochrome c1, heme protein</fullName>
    </submittedName>
</protein>
<evidence type="ECO:0000256" key="15">
    <source>
        <dbReference type="PIRSR" id="PIRSR602326-1"/>
    </source>
</evidence>
<feature type="binding site" description="covalent" evidence="15">
    <location>
        <position position="87"/>
    </location>
    <ligand>
        <name>heme c</name>
        <dbReference type="ChEBI" id="CHEBI:61717"/>
    </ligand>
</feature>
<dbReference type="FunFam" id="1.10.760.10:FF:000002">
    <property type="entry name" value="Cytochrome c1, heme protein"/>
    <property type="match status" value="1"/>
</dbReference>
<evidence type="ECO:0000256" key="16">
    <source>
        <dbReference type="SAM" id="Phobius"/>
    </source>
</evidence>
<keyword evidence="5 15" id="KW-0349">Heme</keyword>
<comment type="subcellular location">
    <subcellularLocation>
        <location evidence="2">Mitochondrion inner membrane</location>
    </subcellularLocation>
</comment>
<dbReference type="GO" id="GO:0046872">
    <property type="term" value="F:metal ion binding"/>
    <property type="evidence" value="ECO:0007669"/>
    <property type="project" value="UniProtKB-KW"/>
</dbReference>
<keyword evidence="14 16" id="KW-0472">Membrane</keyword>
<dbReference type="Gene3D" id="1.10.760.10">
    <property type="entry name" value="Cytochrome c-like domain"/>
    <property type="match status" value="1"/>
</dbReference>
<feature type="binding site" description="covalent" evidence="15">
    <location>
        <position position="206"/>
    </location>
    <ligand>
        <name>heme c</name>
        <dbReference type="ChEBI" id="CHEBI:61717"/>
    </ligand>
</feature>
<evidence type="ECO:0000313" key="20">
    <source>
        <dbReference type="RefSeq" id="XP_025410292.1"/>
    </source>
</evidence>
<evidence type="ECO:0000256" key="14">
    <source>
        <dbReference type="ARBA" id="ARBA00023136"/>
    </source>
</evidence>
<evidence type="ECO:0000256" key="6">
    <source>
        <dbReference type="ARBA" id="ARBA00022660"/>
    </source>
</evidence>
<evidence type="ECO:0000256" key="11">
    <source>
        <dbReference type="ARBA" id="ARBA00022989"/>
    </source>
</evidence>
<dbReference type="SUPFAM" id="SSF81496">
    <property type="entry name" value="Cytochrome c1 subunit of cytochrome bc1 complex (Ubiquinol-cytochrome c reductase), transmembrane anchor"/>
    <property type="match status" value="1"/>
</dbReference>
<reference evidence="20" key="2">
    <citation type="submission" date="2025-04" db="UniProtKB">
        <authorList>
            <consortium name="RefSeq"/>
        </authorList>
    </citation>
    <scope>IDENTIFICATION</scope>
    <source>
        <tissue evidence="20">Whole body</tissue>
    </source>
</reference>
<evidence type="ECO:0000256" key="8">
    <source>
        <dbReference type="ARBA" id="ARBA00022723"/>
    </source>
</evidence>
<evidence type="ECO:0000256" key="12">
    <source>
        <dbReference type="ARBA" id="ARBA00023004"/>
    </source>
</evidence>
<dbReference type="GO" id="GO:0005743">
    <property type="term" value="C:mitochondrial inner membrane"/>
    <property type="evidence" value="ECO:0007669"/>
    <property type="project" value="UniProtKB-SubCell"/>
</dbReference>
<keyword evidence="6" id="KW-0679">Respiratory chain</keyword>
<feature type="domain" description="Cytochrome c" evidence="17">
    <location>
        <begin position="70"/>
        <end position="222"/>
    </location>
</feature>
<evidence type="ECO:0000256" key="10">
    <source>
        <dbReference type="ARBA" id="ARBA00022982"/>
    </source>
</evidence>
<feature type="binding site" description="covalent" evidence="15">
    <location>
        <position position="83"/>
    </location>
    <ligand>
        <name>heme c</name>
        <dbReference type="ChEBI" id="CHEBI:61717"/>
    </ligand>
</feature>
<dbReference type="PROSITE" id="PS51007">
    <property type="entry name" value="CYTC"/>
    <property type="match status" value="1"/>
</dbReference>
<evidence type="ECO:0000259" key="17">
    <source>
        <dbReference type="PROSITE" id="PS51007"/>
    </source>
</evidence>
<keyword evidence="7 16" id="KW-0812">Transmembrane</keyword>
<evidence type="ECO:0000313" key="18">
    <source>
        <dbReference type="EMBL" id="MBY70183.1"/>
    </source>
</evidence>
<gene>
    <name evidence="18" type="primary">CYC1</name>
    <name evidence="20" type="synonym">LOC112683454</name>
    <name evidence="18" type="ORF">g.100931</name>
</gene>
<dbReference type="Gene3D" id="1.20.5.100">
    <property type="entry name" value="Cytochrome c1, transmembrane anchor, C-terminal"/>
    <property type="match status" value="1"/>
</dbReference>
<evidence type="ECO:0000256" key="2">
    <source>
        <dbReference type="ARBA" id="ARBA00004273"/>
    </source>
</evidence>
<keyword evidence="4" id="KW-0813">Transport</keyword>
<dbReference type="PANTHER" id="PTHR10266:SF3">
    <property type="entry name" value="CYTOCHROME C1, HEME PROTEIN, MITOCHONDRIAL"/>
    <property type="match status" value="1"/>
</dbReference>
<dbReference type="InterPro" id="IPR036909">
    <property type="entry name" value="Cyt_c-like_dom_sf"/>
</dbReference>
<dbReference type="Pfam" id="PF02167">
    <property type="entry name" value="Cytochrom_C1"/>
    <property type="match status" value="1"/>
</dbReference>
<comment type="function">
    <text evidence="1">Electron carrier protein. The oxidized form of the cytochrome c heme group can accept an electron from the heme group of the cytochrome c1 subunit of cytochrome reductase. Cytochrome c then transfers this electron to the cytochrome oxidase complex, the final protein carrier in the mitochondrial electron-transport chain.</text>
</comment>
<keyword evidence="19" id="KW-1185">Reference proteome</keyword>
<dbReference type="RefSeq" id="XP_025410292.1">
    <property type="nucleotide sequence ID" value="XM_025554507.1"/>
</dbReference>
<keyword evidence="9" id="KW-0999">Mitochondrion inner membrane</keyword>
<evidence type="ECO:0000256" key="4">
    <source>
        <dbReference type="ARBA" id="ARBA00022448"/>
    </source>
</evidence>
<feature type="transmembrane region" description="Helical" evidence="16">
    <location>
        <begin position="249"/>
        <end position="269"/>
    </location>
</feature>
<dbReference type="OrthoDB" id="5925at2759"/>
<dbReference type="InterPro" id="IPR021157">
    <property type="entry name" value="Cyt_c1_TM_anchor_C"/>
</dbReference>
<evidence type="ECO:0000256" key="13">
    <source>
        <dbReference type="ARBA" id="ARBA00023128"/>
    </source>
</evidence>
<comment type="similarity">
    <text evidence="3">Belongs to the cytochrome c family.</text>
</comment>
<evidence type="ECO:0000256" key="1">
    <source>
        <dbReference type="ARBA" id="ARBA00002555"/>
    </source>
</evidence>
<dbReference type="EMBL" id="GGMS01000980">
    <property type="protein sequence ID" value="MBY70183.1"/>
    <property type="molecule type" value="Transcribed_RNA"/>
</dbReference>
<dbReference type="SUPFAM" id="SSF46626">
    <property type="entry name" value="Cytochrome c"/>
    <property type="match status" value="1"/>
</dbReference>
<reference evidence="18" key="1">
    <citation type="submission" date="2018-04" db="EMBL/GenBank/DDBJ databases">
        <title>Transcriptome assembly of Sipha flava.</title>
        <authorList>
            <person name="Scully E.D."/>
            <person name="Geib S.M."/>
            <person name="Palmer N.A."/>
            <person name="Koch K."/>
            <person name="Bradshaw J."/>
            <person name="Heng-Moss T."/>
            <person name="Sarath G."/>
        </authorList>
    </citation>
    <scope>NUCLEOTIDE SEQUENCE</scope>
</reference>
<organism evidence="18">
    <name type="scientific">Sipha flava</name>
    <name type="common">yellow sugarcane aphid</name>
    <dbReference type="NCBI Taxonomy" id="143950"/>
    <lineage>
        <taxon>Eukaryota</taxon>
        <taxon>Metazoa</taxon>
        <taxon>Ecdysozoa</taxon>
        <taxon>Arthropoda</taxon>
        <taxon>Hexapoda</taxon>
        <taxon>Insecta</taxon>
        <taxon>Pterygota</taxon>
        <taxon>Neoptera</taxon>
        <taxon>Paraneoptera</taxon>
        <taxon>Hemiptera</taxon>
        <taxon>Sternorrhyncha</taxon>
        <taxon>Aphidomorpha</taxon>
        <taxon>Aphidoidea</taxon>
        <taxon>Aphididae</taxon>
        <taxon>Sipha</taxon>
    </lineage>
</organism>
<dbReference type="AlphaFoldDB" id="A0A2S2PXR5"/>
<dbReference type="GO" id="GO:0006122">
    <property type="term" value="P:mitochondrial electron transport, ubiquinol to cytochrome c"/>
    <property type="evidence" value="ECO:0007669"/>
    <property type="project" value="TreeGrafter"/>
</dbReference>
<evidence type="ECO:0000256" key="3">
    <source>
        <dbReference type="ARBA" id="ARBA00006488"/>
    </source>
</evidence>
<evidence type="ECO:0000313" key="19">
    <source>
        <dbReference type="Proteomes" id="UP000694846"/>
    </source>
</evidence>
<evidence type="ECO:0000256" key="7">
    <source>
        <dbReference type="ARBA" id="ARBA00022692"/>
    </source>
</evidence>
<keyword evidence="13" id="KW-0496">Mitochondrion</keyword>
<comment type="cofactor">
    <cofactor evidence="15">
        <name>heme c</name>
        <dbReference type="ChEBI" id="CHEBI:61717"/>
    </cofactor>
    <text evidence="15">Binds 1 heme c group covalently per subunit.</text>
</comment>
<evidence type="ECO:0000256" key="5">
    <source>
        <dbReference type="ARBA" id="ARBA00022617"/>
    </source>
</evidence>
<dbReference type="InterPro" id="IPR002326">
    <property type="entry name" value="Cyt_c1"/>
</dbReference>
<accession>A0A2S2PXR5</accession>
<dbReference type="PANTHER" id="PTHR10266">
    <property type="entry name" value="CYTOCHROME C1"/>
    <property type="match status" value="1"/>
</dbReference>
<dbReference type="Proteomes" id="UP000694846">
    <property type="component" value="Unplaced"/>
</dbReference>
<keyword evidence="8 15" id="KW-0479">Metal-binding</keyword>
<feature type="binding site" description="covalent" evidence="15">
    <location>
        <position position="86"/>
    </location>
    <ligand>
        <name>heme c</name>
        <dbReference type="ChEBI" id="CHEBI:61717"/>
    </ligand>
</feature>
<keyword evidence="10" id="KW-0249">Electron transport</keyword>
<dbReference type="GO" id="GO:0020037">
    <property type="term" value="F:heme binding"/>
    <property type="evidence" value="ECO:0007669"/>
    <property type="project" value="InterPro"/>
</dbReference>
<name>A0A2S2PXR5_9HEMI</name>
<keyword evidence="11 16" id="KW-1133">Transmembrane helix</keyword>